<organism evidence="3">
    <name type="scientific">mine drainage metagenome</name>
    <dbReference type="NCBI Taxonomy" id="410659"/>
    <lineage>
        <taxon>unclassified sequences</taxon>
        <taxon>metagenomes</taxon>
        <taxon>ecological metagenomes</taxon>
    </lineage>
</organism>
<comment type="caution">
    <text evidence="3">The sequence shown here is derived from an EMBL/GenBank/DDBJ whole genome shotgun (WGS) entry which is preliminary data.</text>
</comment>
<dbReference type="Pfam" id="PF20999">
    <property type="entry name" value="DUF4438_C"/>
    <property type="match status" value="1"/>
</dbReference>
<evidence type="ECO:0000313" key="3">
    <source>
        <dbReference type="EMBL" id="CBH75387.1"/>
    </source>
</evidence>
<dbReference type="InterPro" id="IPR048399">
    <property type="entry name" value="DUF4438_C"/>
</dbReference>
<dbReference type="Gene3D" id="2.40.10.170">
    <property type="match status" value="1"/>
</dbReference>
<dbReference type="Pfam" id="PF14505">
    <property type="entry name" value="DUF4438"/>
    <property type="match status" value="1"/>
</dbReference>
<name>E6PG00_9ZZZZ</name>
<dbReference type="Gene3D" id="4.10.1180.10">
    <property type="entry name" value="tm1086 domain"/>
    <property type="match status" value="1"/>
</dbReference>
<feature type="domain" description="DUF4438" evidence="2">
    <location>
        <begin position="163"/>
        <end position="284"/>
    </location>
</feature>
<sequence>MKLRTNREELVVTVVAGVVAPALINSGIYDVSAEGDPFVLPSVGGINPNVRIGDGAFAFLADHIEPAVSMRNNDDRLNIAFNTMSCIGNRVRVLSGDAKGALGRVTGTHGGVEHVIADFEPESMEKMAIGDAVQVRSCGLGLRLLDAPDVRAFNADPELLDAWGIEVQKGRVHARVAKIVPAAVMGSGLGRSTVVRGDYDIQCFDDEMVERYGLRDLRLGDLVALVDADNSFGRIYRQGSITIGAVVHGRSFVAGHGPGVTTLLTSRSGAIEVAVDGAANLATIFPKMGAA</sequence>
<feature type="domain" description="DUF4438" evidence="1">
    <location>
        <begin position="29"/>
        <end position="161"/>
    </location>
</feature>
<dbReference type="Gene3D" id="2.102.30.10">
    <property type="entry name" value="tm1086 (SG structure) domain"/>
    <property type="match status" value="1"/>
</dbReference>
<dbReference type="AlphaFoldDB" id="E6PG00"/>
<dbReference type="InterPro" id="IPR044910">
    <property type="entry name" value="TM_1086_SG_dom"/>
</dbReference>
<protein>
    <recommendedName>
        <fullName evidence="4">DUF4438 domain-containing protein</fullName>
    </recommendedName>
</protein>
<proteinExistence type="predicted"/>
<dbReference type="EMBL" id="CABL01000008">
    <property type="protein sequence ID" value="CBH75387.1"/>
    <property type="molecule type" value="Genomic_DNA"/>
</dbReference>
<accession>E6PG00</accession>
<gene>
    <name evidence="3" type="ORF">CARN1_1404</name>
</gene>
<dbReference type="InterPro" id="IPR044909">
    <property type="entry name" value="TM_1086_sf"/>
</dbReference>
<dbReference type="InterPro" id="IPR029433">
    <property type="entry name" value="DUF4438_N"/>
</dbReference>
<reference evidence="3" key="1">
    <citation type="submission" date="2009-10" db="EMBL/GenBank/DDBJ databases">
        <title>Diversity of trophic interactions inside an arsenic-rich microbial ecosystem.</title>
        <authorList>
            <person name="Bertin P.N."/>
            <person name="Heinrich-Salmeron A."/>
            <person name="Pelletier E."/>
            <person name="Goulhen-Chollet F."/>
            <person name="Arsene-Ploetze F."/>
            <person name="Gallien S."/>
            <person name="Calteau A."/>
            <person name="Vallenet D."/>
            <person name="Casiot C."/>
            <person name="Chane-Woon-Ming B."/>
            <person name="Giloteaux L."/>
            <person name="Barakat M."/>
            <person name="Bonnefoy V."/>
            <person name="Bruneel O."/>
            <person name="Chandler M."/>
            <person name="Cleiss J."/>
            <person name="Duran R."/>
            <person name="Elbaz-Poulichet F."/>
            <person name="Fonknechten N."/>
            <person name="Lauga B."/>
            <person name="Mornico D."/>
            <person name="Ortet P."/>
            <person name="Schaeffer C."/>
            <person name="Siguier P."/>
            <person name="Alexander Thil Smith A."/>
            <person name="Van Dorsselaer A."/>
            <person name="Weissenbach J."/>
            <person name="Medigue C."/>
            <person name="Le Paslier D."/>
        </authorList>
    </citation>
    <scope>NUCLEOTIDE SEQUENCE</scope>
</reference>
<evidence type="ECO:0000259" key="2">
    <source>
        <dbReference type="Pfam" id="PF20999"/>
    </source>
</evidence>
<evidence type="ECO:0008006" key="4">
    <source>
        <dbReference type="Google" id="ProtNLM"/>
    </source>
</evidence>
<evidence type="ECO:0000259" key="1">
    <source>
        <dbReference type="Pfam" id="PF14505"/>
    </source>
</evidence>